<name>A0A1C5IZL1_9ACTN</name>
<feature type="region of interest" description="Disordered" evidence="1">
    <location>
        <begin position="278"/>
        <end position="300"/>
    </location>
</feature>
<dbReference type="EMBL" id="LT607754">
    <property type="protein sequence ID" value="SCG63744.1"/>
    <property type="molecule type" value="Genomic_DNA"/>
</dbReference>
<feature type="compositionally biased region" description="Basic and acidic residues" evidence="1">
    <location>
        <begin position="282"/>
        <end position="292"/>
    </location>
</feature>
<dbReference type="CDD" id="cd07432">
    <property type="entry name" value="PHP_HisPPase"/>
    <property type="match status" value="1"/>
</dbReference>
<accession>A0A1C5IZL1</accession>
<dbReference type="NCBIfam" id="NF038032">
    <property type="entry name" value="CehA_McbA_metalo"/>
    <property type="match status" value="1"/>
</dbReference>
<dbReference type="SMART" id="SM00481">
    <property type="entry name" value="POLIIIAc"/>
    <property type="match status" value="1"/>
</dbReference>
<evidence type="ECO:0000259" key="2">
    <source>
        <dbReference type="SMART" id="SM00481"/>
    </source>
</evidence>
<dbReference type="PANTHER" id="PTHR42924:SF3">
    <property type="entry name" value="POLYMERASE_HISTIDINOL PHOSPHATASE N-TERMINAL DOMAIN-CONTAINING PROTEIN"/>
    <property type="match status" value="1"/>
</dbReference>
<dbReference type="InterPro" id="IPR016195">
    <property type="entry name" value="Pol/histidinol_Pase-like"/>
</dbReference>
<dbReference type="AlphaFoldDB" id="A0A1C5IZL1"/>
<dbReference type="GO" id="GO:0035312">
    <property type="term" value="F:5'-3' DNA exonuclease activity"/>
    <property type="evidence" value="ECO:0007669"/>
    <property type="project" value="TreeGrafter"/>
</dbReference>
<dbReference type="Gene3D" id="3.20.20.140">
    <property type="entry name" value="Metal-dependent hydrolases"/>
    <property type="match status" value="1"/>
</dbReference>
<evidence type="ECO:0000256" key="1">
    <source>
        <dbReference type="SAM" id="MobiDB-lite"/>
    </source>
</evidence>
<proteinExistence type="predicted"/>
<keyword evidence="4" id="KW-1185">Reference proteome</keyword>
<evidence type="ECO:0000313" key="3">
    <source>
        <dbReference type="EMBL" id="SCG63744.1"/>
    </source>
</evidence>
<feature type="domain" description="Polymerase/histidinol phosphatase N-terminal" evidence="2">
    <location>
        <begin position="25"/>
        <end position="90"/>
    </location>
</feature>
<dbReference type="InterPro" id="IPR052018">
    <property type="entry name" value="PHP_domain"/>
</dbReference>
<dbReference type="PANTHER" id="PTHR42924">
    <property type="entry name" value="EXONUCLEASE"/>
    <property type="match status" value="1"/>
</dbReference>
<dbReference type="SUPFAM" id="SSF89550">
    <property type="entry name" value="PHP domain-like"/>
    <property type="match status" value="1"/>
</dbReference>
<protein>
    <submittedName>
        <fullName evidence="3">Predicted metal-dependent phosphoesterase TrpH, contains PHP domain</fullName>
    </submittedName>
</protein>
<reference evidence="4" key="1">
    <citation type="submission" date="2016-06" db="EMBL/GenBank/DDBJ databases">
        <authorList>
            <person name="Varghese N."/>
            <person name="Submissions Spin"/>
        </authorList>
    </citation>
    <scope>NUCLEOTIDE SEQUENCE [LARGE SCALE GENOMIC DNA]</scope>
    <source>
        <strain evidence="4">DSM 43819</strain>
    </source>
</reference>
<dbReference type="InterPro" id="IPR003141">
    <property type="entry name" value="Pol/His_phosphatase_N"/>
</dbReference>
<dbReference type="Proteomes" id="UP000198221">
    <property type="component" value="Chromosome I"/>
</dbReference>
<sequence length="334" mass="35687">MADRVSQSQFPPSRVVGRGRGWYRGDCHVHSARSNGGELTPEQLAAGAREIGLDFIAITEHNTSDTHGVWGPLAGDDLLVILGQEVTTRTGHWLALGVDPGQVVDWRYGIRDDVNDRHLDQVRQAGGLCVAAHPHAPYPSGVFMYPFHGFDVVEVWNGLWSSDLPWNADNGAALAEWGRSLAADIHGGRWRPAMGNSDTHLDGQIGIPQTVVLAEELSTDAVLAGIRAGRSWIAESTAIELSLTASAGDRSAGIGERLRTCGEPAVVRVDVRGVPSGTVSFHTDRGKVHRESLPSGGSGAVEWRTSAAESAFVRVEVRQPGGHMAALTNPVILT</sequence>
<dbReference type="RefSeq" id="WP_172876003.1">
    <property type="nucleotide sequence ID" value="NZ_LT607754.1"/>
</dbReference>
<gene>
    <name evidence="3" type="ORF">GA0070613_3738</name>
</gene>
<organism evidence="3 4">
    <name type="scientific">Micromonospora inositola</name>
    <dbReference type="NCBI Taxonomy" id="47865"/>
    <lineage>
        <taxon>Bacteria</taxon>
        <taxon>Bacillati</taxon>
        <taxon>Actinomycetota</taxon>
        <taxon>Actinomycetes</taxon>
        <taxon>Micromonosporales</taxon>
        <taxon>Micromonosporaceae</taxon>
        <taxon>Micromonospora</taxon>
    </lineage>
</organism>
<dbReference type="GO" id="GO:0004534">
    <property type="term" value="F:5'-3' RNA exonuclease activity"/>
    <property type="evidence" value="ECO:0007669"/>
    <property type="project" value="TreeGrafter"/>
</dbReference>
<evidence type="ECO:0000313" key="4">
    <source>
        <dbReference type="Proteomes" id="UP000198221"/>
    </source>
</evidence>